<accession>A0AAD2DAB2</accession>
<name>A0AAD2DAB2_EUPCR</name>
<comment type="caution">
    <text evidence="2">The sequence shown here is derived from an EMBL/GenBank/DDBJ whole genome shotgun (WGS) entry which is preliminary data.</text>
</comment>
<proteinExistence type="predicted"/>
<organism evidence="2 3">
    <name type="scientific">Euplotes crassus</name>
    <dbReference type="NCBI Taxonomy" id="5936"/>
    <lineage>
        <taxon>Eukaryota</taxon>
        <taxon>Sar</taxon>
        <taxon>Alveolata</taxon>
        <taxon>Ciliophora</taxon>
        <taxon>Intramacronucleata</taxon>
        <taxon>Spirotrichea</taxon>
        <taxon>Hypotrichia</taxon>
        <taxon>Euplotida</taxon>
        <taxon>Euplotidae</taxon>
        <taxon>Moneuplotes</taxon>
    </lineage>
</organism>
<sequence>MLGKVNKTLKLRKTSTRDTMSKSGISQTLSDDLCQKQPTNSLCASESILGPSASYGDTVENYEGTQAFPCENSQQKNVSKRMKQVKTEDISSLVDDLCRNTSSQSPFQASSQSNLSKNNPTEEAKDGGCLDHDRKQIKDLESPLEFELESYSNSNIANYKNFPPSQSNNFEWKNSSSSNFNAKSESEDSLCVYKKIAKPPCPDFEGISLPSQNMFGLSKKSEASQPASLDSGSQICEFLCMPQFDETSKKLPSSDKDREELNSLNLDSCLLNSVENIDIIFLDPSQIPSWNSKANEISFGHQNCYENMVSPSVQFEKSSEHNEGMSAPEIPNISDFDSCSIFKDYTGSDNRQKVYINVGDRYKGERAWEKIYQLSNHLEKCNREEIISFITRIKKNQNMGGCKSSTCSRNGLSRFERSTINDRVSSSVSKSSIVYPCRLQQRIFRLFRKCFKVDFEEFLKEKKIIFHKVAKDMDRDTFNDFLIEFLDYYYPNILEKLDDEVLEKIMETMSLFILKQRHKKNYKITEGLDFEAWNSLVNQPKSEKFIQFFSLPENAFIYCFFFYKECKLLVEEPTSSVCRKNSKDSNEALSLFNQMHELFNEFQIFVSESVREEISHLTQLYLQQI</sequence>
<reference evidence="2" key="1">
    <citation type="submission" date="2023-07" db="EMBL/GenBank/DDBJ databases">
        <authorList>
            <consortium name="AG Swart"/>
            <person name="Singh M."/>
            <person name="Singh A."/>
            <person name="Seah K."/>
            <person name="Emmerich C."/>
        </authorList>
    </citation>
    <scope>NUCLEOTIDE SEQUENCE</scope>
    <source>
        <strain evidence="2">DP1</strain>
    </source>
</reference>
<feature type="compositionally biased region" description="Basic and acidic residues" evidence="1">
    <location>
        <begin position="120"/>
        <end position="133"/>
    </location>
</feature>
<feature type="compositionally biased region" description="Low complexity" evidence="1">
    <location>
        <begin position="102"/>
        <end position="113"/>
    </location>
</feature>
<protein>
    <submittedName>
        <fullName evidence="2">Uncharacterized protein</fullName>
    </submittedName>
</protein>
<evidence type="ECO:0000313" key="2">
    <source>
        <dbReference type="EMBL" id="CAI2385370.1"/>
    </source>
</evidence>
<dbReference type="EMBL" id="CAMPGE010027766">
    <property type="protein sequence ID" value="CAI2385370.1"/>
    <property type="molecule type" value="Genomic_DNA"/>
</dbReference>
<dbReference type="Proteomes" id="UP001295684">
    <property type="component" value="Unassembled WGS sequence"/>
</dbReference>
<keyword evidence="3" id="KW-1185">Reference proteome</keyword>
<evidence type="ECO:0000313" key="3">
    <source>
        <dbReference type="Proteomes" id="UP001295684"/>
    </source>
</evidence>
<dbReference type="AlphaFoldDB" id="A0AAD2DAB2"/>
<gene>
    <name evidence="2" type="ORF">ECRASSUSDP1_LOCUS26928</name>
</gene>
<feature type="region of interest" description="Disordered" evidence="1">
    <location>
        <begin position="101"/>
        <end position="133"/>
    </location>
</feature>
<feature type="region of interest" description="Disordered" evidence="1">
    <location>
        <begin position="1"/>
        <end position="28"/>
    </location>
</feature>
<evidence type="ECO:0000256" key="1">
    <source>
        <dbReference type="SAM" id="MobiDB-lite"/>
    </source>
</evidence>